<dbReference type="InterPro" id="IPR058888">
    <property type="entry name" value="LLG1-like"/>
</dbReference>
<feature type="chain" id="PRO_5035846498" description="GPI-anchored protein LLG1-like domain-containing protein" evidence="1">
    <location>
        <begin position="25"/>
        <end position="160"/>
    </location>
</feature>
<evidence type="ECO:0000256" key="1">
    <source>
        <dbReference type="SAM" id="SignalP"/>
    </source>
</evidence>
<dbReference type="Gramene" id="OE9A054338T1">
    <property type="protein sequence ID" value="OE9A054338C1"/>
    <property type="gene ID" value="OE9A054338"/>
</dbReference>
<feature type="domain" description="GPI-anchored protein LLG1-like" evidence="2">
    <location>
        <begin position="91"/>
        <end position="118"/>
    </location>
</feature>
<dbReference type="Proteomes" id="UP000594638">
    <property type="component" value="Unassembled WGS sequence"/>
</dbReference>
<dbReference type="InterPro" id="IPR039307">
    <property type="entry name" value="LORELEI-like"/>
</dbReference>
<protein>
    <recommendedName>
        <fullName evidence="2">GPI-anchored protein LLG1-like domain-containing protein</fullName>
    </recommendedName>
</protein>
<evidence type="ECO:0000313" key="4">
    <source>
        <dbReference type="Proteomes" id="UP000594638"/>
    </source>
</evidence>
<dbReference type="Pfam" id="PF26578">
    <property type="entry name" value="LLG1"/>
    <property type="match status" value="2"/>
</dbReference>
<accession>A0A8S0RVT8</accession>
<reference evidence="3 4" key="1">
    <citation type="submission" date="2019-12" db="EMBL/GenBank/DDBJ databases">
        <authorList>
            <person name="Alioto T."/>
            <person name="Alioto T."/>
            <person name="Gomez Garrido J."/>
        </authorList>
    </citation>
    <scope>NUCLEOTIDE SEQUENCE [LARGE SCALE GENOMIC DNA]</scope>
</reference>
<keyword evidence="1" id="KW-0732">Signal</keyword>
<feature type="domain" description="GPI-anchored protein LLG1-like" evidence="2">
    <location>
        <begin position="58"/>
        <end position="90"/>
    </location>
</feature>
<dbReference type="EMBL" id="CACTIH010003753">
    <property type="protein sequence ID" value="CAA2984118.1"/>
    <property type="molecule type" value="Genomic_DNA"/>
</dbReference>
<dbReference type="OrthoDB" id="898387at2759"/>
<dbReference type="PANTHER" id="PTHR31533">
    <property type="entry name" value="GPI-ANCHORED PROTEIN LLG1-RELATED-RELATED"/>
    <property type="match status" value="1"/>
</dbReference>
<evidence type="ECO:0000259" key="2">
    <source>
        <dbReference type="Pfam" id="PF26578"/>
    </source>
</evidence>
<gene>
    <name evidence="3" type="ORF">OLEA9_A054338</name>
</gene>
<dbReference type="PANTHER" id="PTHR31533:SF2">
    <property type="entry name" value="GPI-ANCHORED PROTEIN LLG1"/>
    <property type="match status" value="1"/>
</dbReference>
<comment type="caution">
    <text evidence="3">The sequence shown here is derived from an EMBL/GenBank/DDBJ whole genome shotgun (WGS) entry which is preliminary data.</text>
</comment>
<proteinExistence type="predicted"/>
<sequence length="160" mass="17665">MGWSQIKSCLILVVFLFLFTGLSASTFISDDIFGCPDSTNRRLLQAKKASAKGHYTFPNLRCGAFKEFACPFYDELNDCASVMFSYINLYVMFSYINLYGKYPAGLFASECRESKDGLECSATPPSSSLSEKTEKASAGKIICHLFSMLMLSTASLLLSL</sequence>
<organism evidence="3 4">
    <name type="scientific">Olea europaea subsp. europaea</name>
    <dbReference type="NCBI Taxonomy" id="158383"/>
    <lineage>
        <taxon>Eukaryota</taxon>
        <taxon>Viridiplantae</taxon>
        <taxon>Streptophyta</taxon>
        <taxon>Embryophyta</taxon>
        <taxon>Tracheophyta</taxon>
        <taxon>Spermatophyta</taxon>
        <taxon>Magnoliopsida</taxon>
        <taxon>eudicotyledons</taxon>
        <taxon>Gunneridae</taxon>
        <taxon>Pentapetalae</taxon>
        <taxon>asterids</taxon>
        <taxon>lamiids</taxon>
        <taxon>Lamiales</taxon>
        <taxon>Oleaceae</taxon>
        <taxon>Oleeae</taxon>
        <taxon>Olea</taxon>
    </lineage>
</organism>
<evidence type="ECO:0000313" key="3">
    <source>
        <dbReference type="EMBL" id="CAA2984118.1"/>
    </source>
</evidence>
<keyword evidence="4" id="KW-1185">Reference proteome</keyword>
<name>A0A8S0RVT8_OLEEU</name>
<feature type="signal peptide" evidence="1">
    <location>
        <begin position="1"/>
        <end position="24"/>
    </location>
</feature>
<dbReference type="AlphaFoldDB" id="A0A8S0RVT8"/>